<comment type="caution">
    <text evidence="6">The sequence shown here is derived from an EMBL/GenBank/DDBJ whole genome shotgun (WGS) entry which is preliminary data.</text>
</comment>
<dbReference type="InterPro" id="IPR037054">
    <property type="entry name" value="A-glucoronidase_C_sf"/>
</dbReference>
<feature type="domain" description="Glycosyl hydrolase family 67 catalytic" evidence="5">
    <location>
        <begin position="117"/>
        <end position="443"/>
    </location>
</feature>
<dbReference type="SUPFAM" id="SSF51445">
    <property type="entry name" value="(Trans)glycosidases"/>
    <property type="match status" value="1"/>
</dbReference>
<organism evidence="6 7">
    <name type="scientific">Shouchella clausii</name>
    <name type="common">Alkalihalobacillus clausii</name>
    <dbReference type="NCBI Taxonomy" id="79880"/>
    <lineage>
        <taxon>Bacteria</taxon>
        <taxon>Bacillati</taxon>
        <taxon>Bacillota</taxon>
        <taxon>Bacilli</taxon>
        <taxon>Bacillales</taxon>
        <taxon>Bacillaceae</taxon>
        <taxon>Shouchella</taxon>
    </lineage>
</organism>
<name>A0A268NYP9_SHOCL</name>
<feature type="active site" description="Proton acceptor" evidence="3">
    <location>
        <position position="383"/>
    </location>
</feature>
<evidence type="ECO:0000313" key="6">
    <source>
        <dbReference type="EMBL" id="PAE88471.1"/>
    </source>
</evidence>
<evidence type="ECO:0000256" key="2">
    <source>
        <dbReference type="PIRNR" id="PIRNR029900"/>
    </source>
</evidence>
<dbReference type="InterPro" id="IPR029018">
    <property type="entry name" value="Hex-like_dom2"/>
</dbReference>
<dbReference type="Gene3D" id="3.30.379.10">
    <property type="entry name" value="Chitobiase/beta-hexosaminidase domain 2-like"/>
    <property type="match status" value="1"/>
</dbReference>
<evidence type="ECO:0000256" key="1">
    <source>
        <dbReference type="ARBA" id="ARBA00022801"/>
    </source>
</evidence>
<dbReference type="AlphaFoldDB" id="A0A268NYP9"/>
<dbReference type="SUPFAM" id="SSF55545">
    <property type="entry name" value="beta-N-acetylhexosaminidase-like domain"/>
    <property type="match status" value="1"/>
</dbReference>
<dbReference type="GO" id="GO:0046559">
    <property type="term" value="F:alpha-glucuronidase activity"/>
    <property type="evidence" value="ECO:0007669"/>
    <property type="project" value="InterPro"/>
</dbReference>
<accession>A0A268NYP9</accession>
<sequence>MPIQEKTRARDTCWLPEEGQGHRAEKVHISVVGNGFRLDTIKKVAQTYLPRIFADVDIVDAEFANVIVGTFADLGRSERVGHQEGYRIFADGSQLIIAGDTEFGVLYGFYEFLKKSQQGCPLLTMEAEDQPAMEVRMINHWDNLDGSVERGYAGKSLFFDNNAWAASDEEIVQYAEMLSSIGINALTINNVNVHAKETELITEKWLPQLAKVANLFDAYHITLFLSANFASPMTLGHLQTADPLDKRVVHWWKTQVEEIYKYIPTFGGFVIKADSEHRPGPFTYGRTHAQGANMLADALKPYGGVVFWRCFVYDCLQDWRDRSTDRAKAAYEHFAPLDGTFADNVILQIKNGPMDFQVREPVSPLFGALTQTNYVMELQITQEYTGQQIDVCYLPMQWKEIWSFDTHANGEGTKIADLLSSRQQDGKGKGVTAVTNIGNNQNWTGHPFAQANLYGYGQLAWNPEQCPRKIAEEWAKRTYAHLSAEVRQTICSILKRSWSVYEAYTAPLGVGWMVNTGHHYGPNVNGYEYSPWGTYHFSDRNGLGVDRTKTGSHYISQYKQPVAELYGNVATCPDELLLFFHHVPYTHMLKSGKTVIQHIYDAHFEGVEEVEAFLEAWEGQKEAMPDGLYMHVKERFEAQLANAREWRDQVNTYYYRMSGINDERGRTIYK</sequence>
<dbReference type="InterPro" id="IPR011100">
    <property type="entry name" value="Glyco_hydro_67_cat"/>
</dbReference>
<feature type="active site" description="Proton acceptor" evidence="3">
    <location>
        <position position="355"/>
    </location>
</feature>
<dbReference type="Pfam" id="PF07477">
    <property type="entry name" value="Glyco_hydro_67C"/>
    <property type="match status" value="1"/>
</dbReference>
<dbReference type="RefSeq" id="WP_063608230.1">
    <property type="nucleotide sequence ID" value="NZ_CP154609.1"/>
</dbReference>
<evidence type="ECO:0000313" key="7">
    <source>
        <dbReference type="Proteomes" id="UP000216207"/>
    </source>
</evidence>
<keyword evidence="2" id="KW-0858">Xylan degradation</keyword>
<dbReference type="Proteomes" id="UP000216207">
    <property type="component" value="Unassembled WGS sequence"/>
</dbReference>
<dbReference type="PANTHER" id="PTHR39207">
    <property type="entry name" value="ALPHA-GLUCURONIDASE A"/>
    <property type="match status" value="1"/>
</dbReference>
<comment type="similarity">
    <text evidence="2">Belongs to the glycosyl hydrolase 67 family.</text>
</comment>
<dbReference type="GO" id="GO:0045493">
    <property type="term" value="P:xylan catabolic process"/>
    <property type="evidence" value="ECO:0007669"/>
    <property type="project" value="UniProtKB-KW"/>
</dbReference>
<dbReference type="EMBL" id="NPCC01000015">
    <property type="protein sequence ID" value="PAE88471.1"/>
    <property type="molecule type" value="Genomic_DNA"/>
</dbReference>
<dbReference type="PIRSF" id="PIRSF029900">
    <property type="entry name" value="Alpha-glucuronds"/>
    <property type="match status" value="1"/>
</dbReference>
<protein>
    <submittedName>
        <fullName evidence="6">Alpha-glucuronidase</fullName>
    </submittedName>
</protein>
<dbReference type="PANTHER" id="PTHR39207:SF1">
    <property type="entry name" value="ALPHA-GLUCURONIDASE A"/>
    <property type="match status" value="1"/>
</dbReference>
<evidence type="ECO:0000256" key="3">
    <source>
        <dbReference type="PIRSR" id="PIRSR029900-1"/>
    </source>
</evidence>
<dbReference type="InterPro" id="IPR011395">
    <property type="entry name" value="Glyco_hydro_67_aGlcAse"/>
</dbReference>
<keyword evidence="1 2" id="KW-0378">Hydrolase</keyword>
<dbReference type="GO" id="GO:0033939">
    <property type="term" value="F:xylan alpha-1,2-glucuronosidase activity"/>
    <property type="evidence" value="ECO:0007669"/>
    <property type="project" value="TreeGrafter"/>
</dbReference>
<proteinExistence type="inferred from homology"/>
<dbReference type="InterPro" id="IPR017853">
    <property type="entry name" value="GH"/>
</dbReference>
<keyword evidence="2" id="KW-0119">Carbohydrate metabolism</keyword>
<evidence type="ECO:0000259" key="5">
    <source>
        <dbReference type="Pfam" id="PF07488"/>
    </source>
</evidence>
<dbReference type="GO" id="GO:0005576">
    <property type="term" value="C:extracellular region"/>
    <property type="evidence" value="ECO:0007669"/>
    <property type="project" value="InterPro"/>
</dbReference>
<dbReference type="Pfam" id="PF07488">
    <property type="entry name" value="Glyco_hydro_67M"/>
    <property type="match status" value="1"/>
</dbReference>
<feature type="active site" description="Proton donor" evidence="3">
    <location>
        <position position="276"/>
    </location>
</feature>
<reference evidence="6 7" key="1">
    <citation type="submission" date="2017-07" db="EMBL/GenBank/DDBJ databases">
        <title>Isolation and whole genome analysis of endospore-forming bacteria from heroin.</title>
        <authorList>
            <person name="Kalinowski J."/>
            <person name="Ahrens B."/>
            <person name="Al-Dilaimi A."/>
            <person name="Winkler A."/>
            <person name="Wibberg D."/>
            <person name="Schleenbecker U."/>
            <person name="Ruckert C."/>
            <person name="Wolfel R."/>
            <person name="Grass G."/>
        </authorList>
    </citation>
    <scope>NUCLEOTIDE SEQUENCE [LARGE SCALE GENOMIC DNA]</scope>
    <source>
        <strain evidence="6 7">7539</strain>
    </source>
</reference>
<keyword evidence="2" id="KW-0326">Glycosidase</keyword>
<gene>
    <name evidence="6" type="ORF">CHH72_12580</name>
</gene>
<evidence type="ECO:0000259" key="4">
    <source>
        <dbReference type="Pfam" id="PF07477"/>
    </source>
</evidence>
<dbReference type="Gene3D" id="3.90.1330.10">
    <property type="entry name" value="Alpha-glucuronidase, C-terminal domain"/>
    <property type="match status" value="1"/>
</dbReference>
<keyword evidence="2" id="KW-0624">Polysaccharide degradation</keyword>
<dbReference type="InterPro" id="IPR011099">
    <property type="entry name" value="Glyco_hydro_67_C"/>
</dbReference>
<dbReference type="Gene3D" id="3.20.20.80">
    <property type="entry name" value="Glycosidases"/>
    <property type="match status" value="1"/>
</dbReference>
<feature type="domain" description="Glycosyl hydrolase family 67 C-terminal" evidence="4">
    <location>
        <begin position="444"/>
        <end position="666"/>
    </location>
</feature>